<reference evidence="2" key="1">
    <citation type="journal article" date="2019" name="Int. J. Syst. Evol. Microbiol.">
        <title>The Global Catalogue of Microorganisms (GCM) 10K type strain sequencing project: providing services to taxonomists for standard genome sequencing and annotation.</title>
        <authorList>
            <consortium name="The Broad Institute Genomics Platform"/>
            <consortium name="The Broad Institute Genome Sequencing Center for Infectious Disease"/>
            <person name="Wu L."/>
            <person name="Ma J."/>
        </authorList>
    </citation>
    <scope>NUCLEOTIDE SEQUENCE [LARGE SCALE GENOMIC DNA]</scope>
    <source>
        <strain evidence="2">NBRC 108728</strain>
    </source>
</reference>
<organism evidence="1 2">
    <name type="scientific">Frondihabitans sucicola</name>
    <dbReference type="NCBI Taxonomy" id="1268041"/>
    <lineage>
        <taxon>Bacteria</taxon>
        <taxon>Bacillati</taxon>
        <taxon>Actinomycetota</taxon>
        <taxon>Actinomycetes</taxon>
        <taxon>Micrococcales</taxon>
        <taxon>Microbacteriaceae</taxon>
        <taxon>Frondihabitans</taxon>
    </lineage>
</organism>
<accession>A0ABN6XXH8</accession>
<keyword evidence="2" id="KW-1185">Reference proteome</keyword>
<name>A0ABN6XXH8_9MICO</name>
<gene>
    <name evidence="1" type="ORF">GCM10025867_19310</name>
</gene>
<evidence type="ECO:0000313" key="1">
    <source>
        <dbReference type="EMBL" id="BDZ49690.1"/>
    </source>
</evidence>
<dbReference type="Proteomes" id="UP001321486">
    <property type="component" value="Chromosome"/>
</dbReference>
<proteinExistence type="predicted"/>
<sequence length="84" mass="8200">MDVGGRGDRHGVDVVTGEQGVEVVGVGHAVLRCTGTAAIGVVVPDGDQFGAGMFDGASGVVAGVDVPEADCGDAEGEVVTVFLS</sequence>
<protein>
    <submittedName>
        <fullName evidence="1">Uncharacterized protein</fullName>
    </submittedName>
</protein>
<dbReference type="EMBL" id="AP027732">
    <property type="protein sequence ID" value="BDZ49690.1"/>
    <property type="molecule type" value="Genomic_DNA"/>
</dbReference>
<evidence type="ECO:0000313" key="2">
    <source>
        <dbReference type="Proteomes" id="UP001321486"/>
    </source>
</evidence>